<dbReference type="EMBL" id="JAUTXU010000034">
    <property type="protein sequence ID" value="KAK3718041.1"/>
    <property type="molecule type" value="Genomic_DNA"/>
</dbReference>
<gene>
    <name evidence="1" type="ORF">LTR37_005467</name>
</gene>
<dbReference type="Proteomes" id="UP001281147">
    <property type="component" value="Unassembled WGS sequence"/>
</dbReference>
<protein>
    <submittedName>
        <fullName evidence="1">Uncharacterized protein</fullName>
    </submittedName>
</protein>
<accession>A0ACC3NL32</accession>
<name>A0ACC3NL32_9PEZI</name>
<sequence>MMYRLGACLLLLAAAVPLIQSASLAGRGSVLPIHGVSGGPIPAETRVRRDVNLEKRADSRTDVCLRWAQQSAVVNGTLYMYGGQVTTEYGQTENTWTNDFVTLDLTQKWDIAQPPLAGLPQPSGPPEVALGYLWNSYDSLYLYGGQYSWKPPVAPEPFTLWEYQIDSQSWIEHTDPVTSSGESAPSSDQPVQRAAEGAGVSVPSLGRGFYFGGHLDEYTTPNWDDRIKEPVWRVYLQSLLEFTFPGYSNNQVDTLSDGQEAGSEGEYRNITVGGVQADDGFTRRADGLLIYVPGFGPEGILLALAGGTNVSYTQMNVIDVYDIATSTWYQQSTAGSTPRLRVNSCAVIAAAPDGSSYNIYMYGGQSLLPYGNQTQFDEMWILTLPTFQWIQVDQEGQSVPYGRSGATCMLWDAQMVVVGGYVGTDLSCETPGVYVFDVSNLQWVREFTALSAEADDTPPNPLNQQLNQRASDGEPGGLEGSYGYQVPDAVISVIGGDKQGRATITTPIATATAGPLESGRPVTYTVSGPNGAVITEAGAPGSSSSDSGPDGPNIAAIVIGVVCGLLFVVICYLLFCLFLYRKQLALYKRHVEMSQAEARGEKPTAIPGLWNSDSDRASTQGSKINRGALFGGETASHAASHGASAAGSGGQTSSTAAGPGYQSVRRDSDRSSTDDLLGGQEPTFVGVMLHPRRSLKVRNRD</sequence>
<keyword evidence="2" id="KW-1185">Reference proteome</keyword>
<evidence type="ECO:0000313" key="1">
    <source>
        <dbReference type="EMBL" id="KAK3718041.1"/>
    </source>
</evidence>
<reference evidence="1" key="1">
    <citation type="submission" date="2023-07" db="EMBL/GenBank/DDBJ databases">
        <title>Black Yeasts Isolated from many extreme environments.</title>
        <authorList>
            <person name="Coleine C."/>
            <person name="Stajich J.E."/>
            <person name="Selbmann L."/>
        </authorList>
    </citation>
    <scope>NUCLEOTIDE SEQUENCE</scope>
    <source>
        <strain evidence="1">CCFEE 5714</strain>
    </source>
</reference>
<organism evidence="1 2">
    <name type="scientific">Vermiconidia calcicola</name>
    <dbReference type="NCBI Taxonomy" id="1690605"/>
    <lineage>
        <taxon>Eukaryota</taxon>
        <taxon>Fungi</taxon>
        <taxon>Dikarya</taxon>
        <taxon>Ascomycota</taxon>
        <taxon>Pezizomycotina</taxon>
        <taxon>Dothideomycetes</taxon>
        <taxon>Dothideomycetidae</taxon>
        <taxon>Mycosphaerellales</taxon>
        <taxon>Extremaceae</taxon>
        <taxon>Vermiconidia</taxon>
    </lineage>
</organism>
<evidence type="ECO:0000313" key="2">
    <source>
        <dbReference type="Proteomes" id="UP001281147"/>
    </source>
</evidence>
<proteinExistence type="predicted"/>
<comment type="caution">
    <text evidence="1">The sequence shown here is derived from an EMBL/GenBank/DDBJ whole genome shotgun (WGS) entry which is preliminary data.</text>
</comment>